<dbReference type="InParanoid" id="G4Q3V1"/>
<evidence type="ECO:0000256" key="1">
    <source>
        <dbReference type="SAM" id="MobiDB-lite"/>
    </source>
</evidence>
<organism evidence="2 3">
    <name type="scientific">Acidaminococcus intestini (strain RyC-MR95)</name>
    <dbReference type="NCBI Taxonomy" id="568816"/>
    <lineage>
        <taxon>Bacteria</taxon>
        <taxon>Bacillati</taxon>
        <taxon>Bacillota</taxon>
        <taxon>Negativicutes</taxon>
        <taxon>Acidaminococcales</taxon>
        <taxon>Acidaminococcaceae</taxon>
        <taxon>Acidaminococcus</taxon>
    </lineage>
</organism>
<protein>
    <submittedName>
        <fullName evidence="2">Uncharacterized protein</fullName>
    </submittedName>
</protein>
<evidence type="ECO:0000313" key="3">
    <source>
        <dbReference type="Proteomes" id="UP000007093"/>
    </source>
</evidence>
<dbReference type="EMBL" id="CP003058">
    <property type="protein sequence ID" value="AEQ21824.1"/>
    <property type="molecule type" value="Genomic_DNA"/>
</dbReference>
<dbReference type="PATRIC" id="fig|568816.4.peg.566"/>
<feature type="region of interest" description="Disordered" evidence="1">
    <location>
        <begin position="23"/>
        <end position="46"/>
    </location>
</feature>
<reference evidence="2 3" key="1">
    <citation type="journal article" date="2011" name="J. Bacteriol.">
        <title>Complete genome sequence of Acidaminococcus intestini RYC-MR95, a Gram-negative bacterium from the phylum Firmicutes.</title>
        <authorList>
            <person name="D'Auria G."/>
            <person name="Galan J.C."/>
            <person name="Rodriguez-Alcayna M."/>
            <person name="Moya A."/>
            <person name="Baquero F."/>
            <person name="Latorre A."/>
        </authorList>
    </citation>
    <scope>NUCLEOTIDE SEQUENCE [LARGE SCALE GENOMIC DNA]</scope>
    <source>
        <strain evidence="2 3">RyC-MR95</strain>
    </source>
</reference>
<dbReference type="STRING" id="568816.Acin_0584"/>
<gene>
    <name evidence="2" type="ordered locus">Acin_0584</name>
</gene>
<feature type="compositionally biased region" description="Basic and acidic residues" evidence="1">
    <location>
        <begin position="23"/>
        <end position="34"/>
    </location>
</feature>
<sequence>MRKKAVIFEKEGKKHEFFVKQSMEPRKMPPETMRKGYNKSIKRMIP</sequence>
<accession>G4Q3V1</accession>
<name>G4Q3V1_ACIIR</name>
<evidence type="ECO:0000313" key="2">
    <source>
        <dbReference type="EMBL" id="AEQ21824.1"/>
    </source>
</evidence>
<keyword evidence="3" id="KW-1185">Reference proteome</keyword>
<feature type="compositionally biased region" description="Basic residues" evidence="1">
    <location>
        <begin position="36"/>
        <end position="46"/>
    </location>
</feature>
<dbReference type="KEGG" id="ain:Acin_0584"/>
<dbReference type="HOGENOM" id="CLU_3178979_0_0_9"/>
<dbReference type="Proteomes" id="UP000007093">
    <property type="component" value="Chromosome"/>
</dbReference>
<proteinExistence type="predicted"/>
<dbReference type="AlphaFoldDB" id="G4Q3V1"/>